<feature type="region of interest" description="Disordered" evidence="1">
    <location>
        <begin position="105"/>
        <end position="135"/>
    </location>
</feature>
<evidence type="ECO:0000313" key="3">
    <source>
        <dbReference type="Proteomes" id="UP000807353"/>
    </source>
</evidence>
<dbReference type="OrthoDB" id="3123547at2759"/>
<sequence>MSNTPNEQQSAFESKHQRYYRKNNAQCKEKAKLRMQKLRAQRKEIATLNAERQKQQADSSTHMGESDSDNSITLTPSTNFFVFHDDYFELDHTFELDTFKPPLSDKEKPKRVPTTNISFGEFIGPSEPKADKNSDTDGNATMHYDIFQELSSDVDTWSRAFGGLAQWPVQLDRSYQAAVESNNVEGWLSDVWGHAAEGRRILHQLRNMEGQLPYKM</sequence>
<feature type="compositionally biased region" description="Polar residues" evidence="1">
    <location>
        <begin position="1"/>
        <end position="12"/>
    </location>
</feature>
<dbReference type="Proteomes" id="UP000807353">
    <property type="component" value="Unassembled WGS sequence"/>
</dbReference>
<feature type="region of interest" description="Disordered" evidence="1">
    <location>
        <begin position="1"/>
        <end position="28"/>
    </location>
</feature>
<dbReference type="EMBL" id="MU150263">
    <property type="protein sequence ID" value="KAF9463294.1"/>
    <property type="molecule type" value="Genomic_DNA"/>
</dbReference>
<feature type="region of interest" description="Disordered" evidence="1">
    <location>
        <begin position="47"/>
        <end position="71"/>
    </location>
</feature>
<organism evidence="2 3">
    <name type="scientific">Collybia nuda</name>
    <dbReference type="NCBI Taxonomy" id="64659"/>
    <lineage>
        <taxon>Eukaryota</taxon>
        <taxon>Fungi</taxon>
        <taxon>Dikarya</taxon>
        <taxon>Basidiomycota</taxon>
        <taxon>Agaricomycotina</taxon>
        <taxon>Agaricomycetes</taxon>
        <taxon>Agaricomycetidae</taxon>
        <taxon>Agaricales</taxon>
        <taxon>Tricholomatineae</taxon>
        <taxon>Clitocybaceae</taxon>
        <taxon>Collybia</taxon>
    </lineage>
</organism>
<protein>
    <submittedName>
        <fullName evidence="2">Uncharacterized protein</fullName>
    </submittedName>
</protein>
<keyword evidence="3" id="KW-1185">Reference proteome</keyword>
<proteinExistence type="predicted"/>
<dbReference type="AlphaFoldDB" id="A0A9P5Y5Z3"/>
<name>A0A9P5Y5Z3_9AGAR</name>
<feature type="compositionally biased region" description="Polar residues" evidence="1">
    <location>
        <begin position="56"/>
        <end position="71"/>
    </location>
</feature>
<reference evidence="2" key="1">
    <citation type="submission" date="2020-11" db="EMBL/GenBank/DDBJ databases">
        <authorList>
            <consortium name="DOE Joint Genome Institute"/>
            <person name="Ahrendt S."/>
            <person name="Riley R."/>
            <person name="Andreopoulos W."/>
            <person name="Labutti K."/>
            <person name="Pangilinan J."/>
            <person name="Ruiz-Duenas F.J."/>
            <person name="Barrasa J.M."/>
            <person name="Sanchez-Garcia M."/>
            <person name="Camarero S."/>
            <person name="Miyauchi S."/>
            <person name="Serrano A."/>
            <person name="Linde D."/>
            <person name="Babiker R."/>
            <person name="Drula E."/>
            <person name="Ayuso-Fernandez I."/>
            <person name="Pacheco R."/>
            <person name="Padilla G."/>
            <person name="Ferreira P."/>
            <person name="Barriuso J."/>
            <person name="Kellner H."/>
            <person name="Castanera R."/>
            <person name="Alfaro M."/>
            <person name="Ramirez L."/>
            <person name="Pisabarro A.G."/>
            <person name="Kuo A."/>
            <person name="Tritt A."/>
            <person name="Lipzen A."/>
            <person name="He G."/>
            <person name="Yan M."/>
            <person name="Ng V."/>
            <person name="Cullen D."/>
            <person name="Martin F."/>
            <person name="Rosso M.-N."/>
            <person name="Henrissat B."/>
            <person name="Hibbett D."/>
            <person name="Martinez A.T."/>
            <person name="Grigoriev I.V."/>
        </authorList>
    </citation>
    <scope>NUCLEOTIDE SEQUENCE</scope>
    <source>
        <strain evidence="2">CBS 247.69</strain>
    </source>
</reference>
<gene>
    <name evidence="2" type="ORF">BDZ94DRAFT_1321832</name>
</gene>
<evidence type="ECO:0000313" key="2">
    <source>
        <dbReference type="EMBL" id="KAF9463294.1"/>
    </source>
</evidence>
<evidence type="ECO:0000256" key="1">
    <source>
        <dbReference type="SAM" id="MobiDB-lite"/>
    </source>
</evidence>
<accession>A0A9P5Y5Z3</accession>
<comment type="caution">
    <text evidence="2">The sequence shown here is derived from an EMBL/GenBank/DDBJ whole genome shotgun (WGS) entry which is preliminary data.</text>
</comment>